<evidence type="ECO:0000259" key="10">
    <source>
        <dbReference type="PROSITE" id="PS50025"/>
    </source>
</evidence>
<dbReference type="InterPro" id="IPR050372">
    <property type="entry name" value="Neurexin-related_CASP"/>
</dbReference>
<dbReference type="Pfam" id="PF02210">
    <property type="entry name" value="Laminin_G_2"/>
    <property type="match status" value="2"/>
</dbReference>
<keyword evidence="14" id="KW-1185">Reference proteome</keyword>
<name>A0A8T2PX35_9TELE</name>
<keyword evidence="6 8" id="KW-1015">Disulfide bond</keyword>
<dbReference type="Gene3D" id="2.10.25.10">
    <property type="entry name" value="Laminin"/>
    <property type="match status" value="1"/>
</dbReference>
<keyword evidence="4" id="KW-1133">Transmembrane helix</keyword>
<feature type="domain" description="Sigma-54 factor interaction" evidence="12">
    <location>
        <begin position="1"/>
        <end position="119"/>
    </location>
</feature>
<comment type="subcellular location">
    <subcellularLocation>
        <location evidence="1">Membrane</location>
    </subcellularLocation>
</comment>
<protein>
    <submittedName>
        <fullName evidence="13">Uncharacterized protein</fullName>
    </submittedName>
</protein>
<reference evidence="13" key="1">
    <citation type="thesis" date="2021" institute="BYU ScholarsArchive" country="Provo, UT, USA">
        <title>Applications of and Algorithms for Genome Assembly and Genomic Analyses with an Emphasis on Marine Teleosts.</title>
        <authorList>
            <person name="Pickett B.D."/>
        </authorList>
    </citation>
    <scope>NUCLEOTIDE SEQUENCE</scope>
    <source>
        <strain evidence="13">HI-2016</strain>
    </source>
</reference>
<evidence type="ECO:0000313" key="14">
    <source>
        <dbReference type="Proteomes" id="UP000824540"/>
    </source>
</evidence>
<keyword evidence="2 7" id="KW-0245">EGF-like domain</keyword>
<dbReference type="InterPro" id="IPR000742">
    <property type="entry name" value="EGF"/>
</dbReference>
<dbReference type="PROSITE" id="PS50026">
    <property type="entry name" value="EGF_3"/>
    <property type="match status" value="1"/>
</dbReference>
<dbReference type="PROSITE" id="PS50025">
    <property type="entry name" value="LAM_G_DOMAIN"/>
    <property type="match status" value="2"/>
</dbReference>
<dbReference type="CDD" id="cd00110">
    <property type="entry name" value="LamG"/>
    <property type="match status" value="2"/>
</dbReference>
<dbReference type="InterPro" id="IPR002078">
    <property type="entry name" value="Sigma_54_int"/>
</dbReference>
<comment type="caution">
    <text evidence="7">Lacks conserved residue(s) required for the propagation of feature annotation.</text>
</comment>
<dbReference type="PANTHER" id="PTHR15036">
    <property type="entry name" value="PIKACHURIN-LIKE PROTEIN"/>
    <property type="match status" value="1"/>
</dbReference>
<feature type="region of interest" description="Disordered" evidence="9">
    <location>
        <begin position="542"/>
        <end position="603"/>
    </location>
</feature>
<dbReference type="PANTHER" id="PTHR15036:SF33">
    <property type="entry name" value="CONTACTIN-ASSOCIATED PROTEIN-LIKE 2"/>
    <property type="match status" value="1"/>
</dbReference>
<evidence type="ECO:0000259" key="12">
    <source>
        <dbReference type="PROSITE" id="PS50045"/>
    </source>
</evidence>
<evidence type="ECO:0000256" key="8">
    <source>
        <dbReference type="PROSITE-ProRule" id="PRU00122"/>
    </source>
</evidence>
<gene>
    <name evidence="13" type="ORF">JZ751_000803</name>
</gene>
<feature type="disulfide bond" evidence="8">
    <location>
        <begin position="147"/>
        <end position="174"/>
    </location>
</feature>
<dbReference type="GO" id="GO:0006355">
    <property type="term" value="P:regulation of DNA-templated transcription"/>
    <property type="evidence" value="ECO:0007669"/>
    <property type="project" value="InterPro"/>
</dbReference>
<dbReference type="OrthoDB" id="26719at2759"/>
<feature type="domain" description="Laminin G" evidence="10">
    <location>
        <begin position="260"/>
        <end position="468"/>
    </location>
</feature>
<dbReference type="PROSITE" id="PS50045">
    <property type="entry name" value="SIGMA54_INTERACT_4"/>
    <property type="match status" value="1"/>
</dbReference>
<evidence type="ECO:0000256" key="1">
    <source>
        <dbReference type="ARBA" id="ARBA00004370"/>
    </source>
</evidence>
<dbReference type="SUPFAM" id="SSF49899">
    <property type="entry name" value="Concanavalin A-like lectins/glucanases"/>
    <property type="match status" value="2"/>
</dbReference>
<evidence type="ECO:0000256" key="2">
    <source>
        <dbReference type="ARBA" id="ARBA00022536"/>
    </source>
</evidence>
<dbReference type="InterPro" id="IPR013320">
    <property type="entry name" value="ConA-like_dom_sf"/>
</dbReference>
<organism evidence="13 14">
    <name type="scientific">Albula glossodonta</name>
    <name type="common">roundjaw bonefish</name>
    <dbReference type="NCBI Taxonomy" id="121402"/>
    <lineage>
        <taxon>Eukaryota</taxon>
        <taxon>Metazoa</taxon>
        <taxon>Chordata</taxon>
        <taxon>Craniata</taxon>
        <taxon>Vertebrata</taxon>
        <taxon>Euteleostomi</taxon>
        <taxon>Actinopterygii</taxon>
        <taxon>Neopterygii</taxon>
        <taxon>Teleostei</taxon>
        <taxon>Albuliformes</taxon>
        <taxon>Albulidae</taxon>
        <taxon>Albula</taxon>
    </lineage>
</organism>
<evidence type="ECO:0000256" key="3">
    <source>
        <dbReference type="ARBA" id="ARBA00022692"/>
    </source>
</evidence>
<dbReference type="EMBL" id="JAFBMS010000001">
    <property type="protein sequence ID" value="KAG9355959.1"/>
    <property type="molecule type" value="Genomic_DNA"/>
</dbReference>
<evidence type="ECO:0000259" key="11">
    <source>
        <dbReference type="PROSITE" id="PS50026"/>
    </source>
</evidence>
<dbReference type="AlphaFoldDB" id="A0A8T2PX35"/>
<dbReference type="CDD" id="cd00054">
    <property type="entry name" value="EGF_CA"/>
    <property type="match status" value="1"/>
</dbReference>
<dbReference type="Gene3D" id="2.60.120.200">
    <property type="match status" value="2"/>
</dbReference>
<evidence type="ECO:0000313" key="13">
    <source>
        <dbReference type="EMBL" id="KAG9355959.1"/>
    </source>
</evidence>
<evidence type="ECO:0000256" key="5">
    <source>
        <dbReference type="ARBA" id="ARBA00023136"/>
    </source>
</evidence>
<evidence type="ECO:0000256" key="9">
    <source>
        <dbReference type="SAM" id="MobiDB-lite"/>
    </source>
</evidence>
<evidence type="ECO:0000256" key="4">
    <source>
        <dbReference type="ARBA" id="ARBA00022989"/>
    </source>
</evidence>
<keyword evidence="5" id="KW-0472">Membrane</keyword>
<feature type="compositionally biased region" description="Basic and acidic residues" evidence="9">
    <location>
        <begin position="549"/>
        <end position="563"/>
    </location>
</feature>
<dbReference type="FunFam" id="2.10.25.10:FF:000015">
    <property type="entry name" value="neurexin-1 isoform X1"/>
    <property type="match status" value="1"/>
</dbReference>
<dbReference type="GO" id="GO:0005524">
    <property type="term" value="F:ATP binding"/>
    <property type="evidence" value="ECO:0007669"/>
    <property type="project" value="InterPro"/>
</dbReference>
<dbReference type="GO" id="GO:0016020">
    <property type="term" value="C:membrane"/>
    <property type="evidence" value="ECO:0007669"/>
    <property type="project" value="UniProtKB-SubCell"/>
</dbReference>
<accession>A0A8T2PX35</accession>
<dbReference type="InterPro" id="IPR001791">
    <property type="entry name" value="Laminin_G"/>
</dbReference>
<sequence>MPGSPENGGSNPSLTIAGYGLRGAKFVGLIATVPSLVMLASTVVSFSFDVGNGPVELNVRSPSELNDDQWHRISAERNVKEAILLLDQQYKEVRPAPPQGHTRLELYSQLYVAPYPLPPPPAPRGRTKAITLRMIGAAGGQRGFLGCIRSLRMNGVTLDLEERAKVTPGVKPGCSGHCTSYGMYCRNGGKCVEKYNGYSCDCISTAYDGPFCTKVLGEIEIFQRSVSALTCVLADVGGFFEAGTLLKYSFLPEVTGAAAVATAAKDTKGLSQSPPTEANLTREDLSFSFSTSSSPSILLYISSRTQDYLAVVLRHNGTLQIRYNLGGLREPFTINVDQRYMANGQPHSVNISRQERSIQLQGLEVELEVEPWGTGGDQKCDCRWGPMEQEEIRSVAAGGELGNGRRSEVWLQVGTWGTGGDQRCGCRWGPGEREEIRSAAAGGDLANGRRSEVWLQVGTWGTGGDQKCSCRWGPGEREEIRSVDAGGDLGNRRRSEVWLQVGTWGTGGDQKCGCRWGPGEQEEIRDGATVAALGKRKEIRGAAAGGDLGNRRRSETELQRSEVRPQVGTWGTGGDQRRSYSSGPGEREEIRSVAAGGALRNGQ</sequence>
<dbReference type="SMART" id="SM00282">
    <property type="entry name" value="LamG"/>
    <property type="match status" value="2"/>
</dbReference>
<dbReference type="Proteomes" id="UP000824540">
    <property type="component" value="Unassembled WGS sequence"/>
</dbReference>
<feature type="domain" description="Laminin G" evidence="10">
    <location>
        <begin position="1"/>
        <end position="174"/>
    </location>
</feature>
<evidence type="ECO:0000256" key="7">
    <source>
        <dbReference type="PROSITE-ProRule" id="PRU00076"/>
    </source>
</evidence>
<evidence type="ECO:0000256" key="6">
    <source>
        <dbReference type="ARBA" id="ARBA00023157"/>
    </source>
</evidence>
<proteinExistence type="predicted"/>
<keyword evidence="3" id="KW-0812">Transmembrane</keyword>
<comment type="caution">
    <text evidence="13">The sequence shown here is derived from an EMBL/GenBank/DDBJ whole genome shotgun (WGS) entry which is preliminary data.</text>
</comment>
<feature type="domain" description="EGF-like" evidence="11">
    <location>
        <begin position="175"/>
        <end position="213"/>
    </location>
</feature>